<accession>A0A392RD25</accession>
<comment type="caution">
    <text evidence="2">The sequence shown here is derived from an EMBL/GenBank/DDBJ whole genome shotgun (WGS) entry which is preliminary data.</text>
</comment>
<dbReference type="AlphaFoldDB" id="A0A392RD25"/>
<keyword evidence="2" id="KW-0808">Transferase</keyword>
<dbReference type="EMBL" id="LXQA010204674">
    <property type="protein sequence ID" value="MCI33475.1"/>
    <property type="molecule type" value="Genomic_DNA"/>
</dbReference>
<proteinExistence type="predicted"/>
<dbReference type="GO" id="GO:0003964">
    <property type="term" value="F:RNA-directed DNA polymerase activity"/>
    <property type="evidence" value="ECO:0007669"/>
    <property type="project" value="UniProtKB-KW"/>
</dbReference>
<dbReference type="Pfam" id="PF13966">
    <property type="entry name" value="zf-RVT"/>
    <property type="match status" value="1"/>
</dbReference>
<organism evidence="2 3">
    <name type="scientific">Trifolium medium</name>
    <dbReference type="NCBI Taxonomy" id="97028"/>
    <lineage>
        <taxon>Eukaryota</taxon>
        <taxon>Viridiplantae</taxon>
        <taxon>Streptophyta</taxon>
        <taxon>Embryophyta</taxon>
        <taxon>Tracheophyta</taxon>
        <taxon>Spermatophyta</taxon>
        <taxon>Magnoliopsida</taxon>
        <taxon>eudicotyledons</taxon>
        <taxon>Gunneridae</taxon>
        <taxon>Pentapetalae</taxon>
        <taxon>rosids</taxon>
        <taxon>fabids</taxon>
        <taxon>Fabales</taxon>
        <taxon>Fabaceae</taxon>
        <taxon>Papilionoideae</taxon>
        <taxon>50 kb inversion clade</taxon>
        <taxon>NPAAA clade</taxon>
        <taxon>Hologalegina</taxon>
        <taxon>IRL clade</taxon>
        <taxon>Trifolieae</taxon>
        <taxon>Trifolium</taxon>
    </lineage>
</organism>
<keyword evidence="2" id="KW-0695">RNA-directed DNA polymerase</keyword>
<evidence type="ECO:0000313" key="3">
    <source>
        <dbReference type="Proteomes" id="UP000265520"/>
    </source>
</evidence>
<keyword evidence="3" id="KW-1185">Reference proteome</keyword>
<sequence>MHNSNSWTWIWKIAAPEKIKFFIWCACHNAIPTLSLLCRRNLAQSDIRPRCSTSEETILHCIRDCNTAQSIWNSLGFRSAEFFNPSDPEVWLRNNSSGNKAPIFLAGLWWNWRARN</sequence>
<dbReference type="InterPro" id="IPR026960">
    <property type="entry name" value="RVT-Znf"/>
</dbReference>
<evidence type="ECO:0000313" key="2">
    <source>
        <dbReference type="EMBL" id="MCI33475.1"/>
    </source>
</evidence>
<keyword evidence="2" id="KW-0548">Nucleotidyltransferase</keyword>
<name>A0A392RD25_9FABA</name>
<feature type="non-terminal residue" evidence="2">
    <location>
        <position position="116"/>
    </location>
</feature>
<reference evidence="2 3" key="1">
    <citation type="journal article" date="2018" name="Front. Plant Sci.">
        <title>Red Clover (Trifolium pratense) and Zigzag Clover (T. medium) - A Picture of Genomic Similarities and Differences.</title>
        <authorList>
            <person name="Dluhosova J."/>
            <person name="Istvanek J."/>
            <person name="Nedelnik J."/>
            <person name="Repkova J."/>
        </authorList>
    </citation>
    <scope>NUCLEOTIDE SEQUENCE [LARGE SCALE GENOMIC DNA]</scope>
    <source>
        <strain evidence="3">cv. 10/8</strain>
        <tissue evidence="2">Leaf</tissue>
    </source>
</reference>
<dbReference type="Proteomes" id="UP000265520">
    <property type="component" value="Unassembled WGS sequence"/>
</dbReference>
<evidence type="ECO:0000259" key="1">
    <source>
        <dbReference type="Pfam" id="PF13966"/>
    </source>
</evidence>
<protein>
    <submittedName>
        <fullName evidence="2">RNA-directed DNA polymerase (Reverse transcriptase)</fullName>
    </submittedName>
</protein>
<feature type="domain" description="Reverse transcriptase zinc-binding" evidence="1">
    <location>
        <begin position="4"/>
        <end position="72"/>
    </location>
</feature>